<feature type="compositionally biased region" description="Acidic residues" evidence="4">
    <location>
        <begin position="60"/>
        <end position="74"/>
    </location>
</feature>
<comment type="similarity">
    <text evidence="2">Belongs to the NRDE2 family.</text>
</comment>
<dbReference type="GO" id="GO:0071013">
    <property type="term" value="C:catalytic step 2 spliceosome"/>
    <property type="evidence" value="ECO:0007669"/>
    <property type="project" value="TreeGrafter"/>
</dbReference>
<feature type="compositionally biased region" description="Basic and acidic residues" evidence="4">
    <location>
        <begin position="610"/>
        <end position="622"/>
    </location>
</feature>
<proteinExistence type="inferred from homology"/>
<feature type="compositionally biased region" description="Low complexity" evidence="4">
    <location>
        <begin position="736"/>
        <end position="752"/>
    </location>
</feature>
<dbReference type="PANTHER" id="PTHR13471:SF0">
    <property type="entry name" value="NUCLEAR EXOSOME REGULATOR NRDE2"/>
    <property type="match status" value="1"/>
</dbReference>
<keyword evidence="6" id="KW-1185">Reference proteome</keyword>
<feature type="compositionally biased region" description="Low complexity" evidence="4">
    <location>
        <begin position="325"/>
        <end position="337"/>
    </location>
</feature>
<feature type="compositionally biased region" description="Basic residues" evidence="4">
    <location>
        <begin position="115"/>
        <end position="129"/>
    </location>
</feature>
<evidence type="ECO:0000313" key="5">
    <source>
        <dbReference type="EMBL" id="EFN57952.1"/>
    </source>
</evidence>
<evidence type="ECO:0000256" key="2">
    <source>
        <dbReference type="ARBA" id="ARBA00009265"/>
    </source>
</evidence>
<dbReference type="RefSeq" id="XP_005850054.1">
    <property type="nucleotide sequence ID" value="XM_005849992.1"/>
</dbReference>
<dbReference type="InterPro" id="IPR013633">
    <property type="entry name" value="NRDE-2"/>
</dbReference>
<evidence type="ECO:0000256" key="1">
    <source>
        <dbReference type="ARBA" id="ARBA00004123"/>
    </source>
</evidence>
<feature type="compositionally biased region" description="Acidic residues" evidence="4">
    <location>
        <begin position="675"/>
        <end position="699"/>
    </location>
</feature>
<dbReference type="OMA" id="PYGNYAT"/>
<feature type="compositionally biased region" description="Low complexity" evidence="4">
    <location>
        <begin position="871"/>
        <end position="882"/>
    </location>
</feature>
<dbReference type="KEGG" id="cvr:CHLNCDRAFT_142066"/>
<dbReference type="GO" id="GO:0006396">
    <property type="term" value="P:RNA processing"/>
    <property type="evidence" value="ECO:0007669"/>
    <property type="project" value="InterPro"/>
</dbReference>
<evidence type="ECO:0000256" key="3">
    <source>
        <dbReference type="ARBA" id="ARBA00023242"/>
    </source>
</evidence>
<feature type="compositionally biased region" description="Low complexity" evidence="4">
    <location>
        <begin position="623"/>
        <end position="635"/>
    </location>
</feature>
<dbReference type="OrthoDB" id="515232at2759"/>
<dbReference type="SMART" id="SM00386">
    <property type="entry name" value="HAT"/>
    <property type="match status" value="5"/>
</dbReference>
<dbReference type="FunCoup" id="E1Z7P1">
    <property type="interactions" value="1567"/>
</dbReference>
<feature type="compositionally biased region" description="Basic and acidic residues" evidence="4">
    <location>
        <begin position="344"/>
        <end position="357"/>
    </location>
</feature>
<dbReference type="GO" id="GO:1902369">
    <property type="term" value="P:negative regulation of RNA catabolic process"/>
    <property type="evidence" value="ECO:0007669"/>
    <property type="project" value="TreeGrafter"/>
</dbReference>
<feature type="region of interest" description="Disordered" evidence="4">
    <location>
        <begin position="733"/>
        <end position="769"/>
    </location>
</feature>
<keyword evidence="3" id="KW-0539">Nucleus</keyword>
<feature type="region of interest" description="Disordered" evidence="4">
    <location>
        <begin position="29"/>
        <end position="153"/>
    </location>
</feature>
<organism evidence="6">
    <name type="scientific">Chlorella variabilis</name>
    <name type="common">Green alga</name>
    <dbReference type="NCBI Taxonomy" id="554065"/>
    <lineage>
        <taxon>Eukaryota</taxon>
        <taxon>Viridiplantae</taxon>
        <taxon>Chlorophyta</taxon>
        <taxon>core chlorophytes</taxon>
        <taxon>Trebouxiophyceae</taxon>
        <taxon>Chlorellales</taxon>
        <taxon>Chlorellaceae</taxon>
        <taxon>Chlorella clade</taxon>
        <taxon>Chlorella</taxon>
    </lineage>
</organism>
<feature type="region of interest" description="Disordered" evidence="4">
    <location>
        <begin position="583"/>
        <end position="640"/>
    </location>
</feature>
<dbReference type="eggNOG" id="KOG1972">
    <property type="taxonomic scope" value="Eukaryota"/>
</dbReference>
<evidence type="ECO:0000313" key="6">
    <source>
        <dbReference type="Proteomes" id="UP000008141"/>
    </source>
</evidence>
<reference evidence="5 6" key="1">
    <citation type="journal article" date="2010" name="Plant Cell">
        <title>The Chlorella variabilis NC64A genome reveals adaptation to photosymbiosis, coevolution with viruses, and cryptic sex.</title>
        <authorList>
            <person name="Blanc G."/>
            <person name="Duncan G."/>
            <person name="Agarkova I."/>
            <person name="Borodovsky M."/>
            <person name="Gurnon J."/>
            <person name="Kuo A."/>
            <person name="Lindquist E."/>
            <person name="Lucas S."/>
            <person name="Pangilinan J."/>
            <person name="Polle J."/>
            <person name="Salamov A."/>
            <person name="Terry A."/>
            <person name="Yamada T."/>
            <person name="Dunigan D.D."/>
            <person name="Grigoriev I.V."/>
            <person name="Claverie J.M."/>
            <person name="Van Etten J.L."/>
        </authorList>
    </citation>
    <scope>NUCLEOTIDE SEQUENCE [LARGE SCALE GENOMIC DNA]</scope>
    <source>
        <strain evidence="5 6">NC64A</strain>
    </source>
</reference>
<feature type="region of interest" description="Disordered" evidence="4">
    <location>
        <begin position="871"/>
        <end position="895"/>
    </location>
</feature>
<dbReference type="GO" id="GO:0031048">
    <property type="term" value="P:regulatory ncRNA-mediated heterochromatin formation"/>
    <property type="evidence" value="ECO:0007669"/>
    <property type="project" value="TreeGrafter"/>
</dbReference>
<dbReference type="InterPro" id="IPR003107">
    <property type="entry name" value="HAT"/>
</dbReference>
<feature type="compositionally biased region" description="Basic and acidic residues" evidence="4">
    <location>
        <begin position="130"/>
        <end position="142"/>
    </location>
</feature>
<feature type="compositionally biased region" description="Low complexity" evidence="4">
    <location>
        <begin position="593"/>
        <end position="602"/>
    </location>
</feature>
<dbReference type="InParanoid" id="E1Z7P1"/>
<dbReference type="Pfam" id="PF08424">
    <property type="entry name" value="NRDE-2"/>
    <property type="match status" value="2"/>
</dbReference>
<dbReference type="PANTHER" id="PTHR13471">
    <property type="entry name" value="TETRATRICOPEPTIDE-LIKE HELICAL"/>
    <property type="match status" value="1"/>
</dbReference>
<comment type="subcellular location">
    <subcellularLocation>
        <location evidence="1">Nucleus</location>
    </subcellularLocation>
</comment>
<gene>
    <name evidence="5" type="ORF">CHLNCDRAFT_142066</name>
</gene>
<feature type="region of interest" description="Disordered" evidence="4">
    <location>
        <begin position="254"/>
        <end position="297"/>
    </location>
</feature>
<dbReference type="STRING" id="554065.E1Z7P1"/>
<dbReference type="Gene3D" id="1.25.40.10">
    <property type="entry name" value="Tetratricopeptide repeat domain"/>
    <property type="match status" value="2"/>
</dbReference>
<dbReference type="GeneID" id="17357636"/>
<protein>
    <submittedName>
        <fullName evidence="5">Uncharacterized protein</fullName>
    </submittedName>
</protein>
<dbReference type="Proteomes" id="UP000008141">
    <property type="component" value="Unassembled WGS sequence"/>
</dbReference>
<dbReference type="EMBL" id="GL433838">
    <property type="protein sequence ID" value="EFN57952.1"/>
    <property type="molecule type" value="Genomic_DNA"/>
</dbReference>
<accession>E1Z7P1</accession>
<evidence type="ECO:0000256" key="4">
    <source>
        <dbReference type="SAM" id="MobiDB-lite"/>
    </source>
</evidence>
<sequence>MAAEGGGPPAGGSGAQDWLKLSSFDAASFFKGQQQEQEEQRTLQGQQLQAAADMLLPSSSEEESSSELSGEEEEGRGPAADRRRRSPSAGASGEEGRSKKRRREERRRREGKEEKRRRREKRGKEKRRHRESEREQQVRLERQTGAAQRASQVKAWAPAGASAKKEKAQYYFDTRGDAANLAFGGLYRMDVAQYRRFDPAHFAASLGAARRGTAYGIRYLATEADGHAQHDRASRYFGPASLRAERSARLKRWRRSLPQPAAQQAGTEGEPTPAALLGWRGPPPASGPEAQQPQRRRMDLPSLNFLPLRVEDAEQQRQQPPPGQGPAFQQQQQRVAPSAAEELAAEKEQRRRREGETNEELLLRRTREFNEATRQRSHDVQLWLEFAHFQDEAVRLGPPRRGGERGAAEKKIAILEKALSLHPGSDELLLALLKAAEAVCDDSELERRWRAVLARHSGSPRLWRAYLHHRRTRFSGFSAVEVAAAYDDAFAALHREHRRRAAQGAPPSALAPLEAEAAAVAVEGAQLRLAAGATERAVAALQVLLEFNFLAPEGWPEDALEAMFEEFWRSGAPMAGQPGAAGWASWIAGEPGGATTAAAAAEGSKRRRQRREEAAEEERRQQEQQQQQQGAAEQGTSWSGWEEMAPAIRARFGHSLRMEEGAGEEAEGAAAVAGEDGEEGLEDEEEAEEDQPPEEETDEQLLERLGMHLEAALEEASTTLTPPLLDTWLGMERQRQAAQWQPRRAEAPAAAGDGNGSGEEEEDDEEAAAHRTVAWRDVRRLLWRFESEPARQQLLAGCLRLLGAPLPGALPSNSPAASAAAGGADELWQAAAAAGCHPGRAASDGGSSTRSGGWVAEVLVQGDWGWLLGSTSSRSSGSGASPGEPPPPGLREHPWYQADGTRRELVTHLLAALVRGPGRQDAGVAEALLSAYAQLEVAAGSTKAARKVYQTCFATVGAPGSLAAASSAAALVLGAVQLELQESPAAASPTALPSPAAAAPSCIAGSLLRALLGATPDAAVTRAARQLAWLGSGGAVALPGPPSATAPPPLSQAEVVAAKRGFQDHLLALMQQQQLLQQQQAIGAPGGDSSLLTPGGCALVGAAAALEQLLGRLRGDVAGGAKAALTIYDQVLSALMPQLQNQQQVAAAGGAAQLPCDAQLELLSWQRCQLAADAARAALPCAPPRAVREALLRALSLYPSSSALLQLLVAHECAGHTLTQLRRELHAILERRPSPQLWLAMVAVEVTTHSPGAVVQATLERAVSSDSGRACPLLWRCYLRYEAYRGRRDAARRLFLRAIAACPWAKAVWCDGLALLNGHAPPKELSEYVEVMKDKELTLRTDVFEVVLAQLEGSPKVAAAPDSAP</sequence>
<feature type="region of interest" description="Disordered" evidence="4">
    <location>
        <begin position="313"/>
        <end position="357"/>
    </location>
</feature>
<name>E1Z7P1_CHLVA</name>
<feature type="region of interest" description="Disordered" evidence="4">
    <location>
        <begin position="660"/>
        <end position="699"/>
    </location>
</feature>
<dbReference type="InterPro" id="IPR011990">
    <property type="entry name" value="TPR-like_helical_dom_sf"/>
</dbReference>